<evidence type="ECO:0000313" key="2">
    <source>
        <dbReference type="Proteomes" id="UP001141552"/>
    </source>
</evidence>
<gene>
    <name evidence="1" type="ORF">Tsubulata_011768</name>
</gene>
<dbReference type="EMBL" id="JAKUCV010001070">
    <property type="protein sequence ID" value="KAJ4847817.1"/>
    <property type="molecule type" value="Genomic_DNA"/>
</dbReference>
<evidence type="ECO:0000313" key="1">
    <source>
        <dbReference type="EMBL" id="KAJ4847817.1"/>
    </source>
</evidence>
<keyword evidence="2" id="KW-1185">Reference proteome</keyword>
<proteinExistence type="predicted"/>
<protein>
    <submittedName>
        <fullName evidence="1">Uncharacterized protein</fullName>
    </submittedName>
</protein>
<comment type="caution">
    <text evidence="1">The sequence shown here is derived from an EMBL/GenBank/DDBJ whole genome shotgun (WGS) entry which is preliminary data.</text>
</comment>
<sequence length="125" mass="14527">MSLNCLTCQDLQLQRTNSDRELLEQQEHQKPRRKFSILGQDRTWSGNLCPGGPASYEHQQQQPVSKSSILMGVRKTIKKDYRRVHTAAFDGHDEPRLVRSSGMRRDWSFEDLRRSRSIRNGGTDQ</sequence>
<dbReference type="PANTHER" id="PTHR36019:SF3">
    <property type="entry name" value="PLANT_PROTEIN"/>
    <property type="match status" value="1"/>
</dbReference>
<dbReference type="PANTHER" id="PTHR36019">
    <property type="entry name" value="PLANT/PROTEIN"/>
    <property type="match status" value="1"/>
</dbReference>
<accession>A0A9Q0JNY4</accession>
<organism evidence="1 2">
    <name type="scientific">Turnera subulata</name>
    <dbReference type="NCBI Taxonomy" id="218843"/>
    <lineage>
        <taxon>Eukaryota</taxon>
        <taxon>Viridiplantae</taxon>
        <taxon>Streptophyta</taxon>
        <taxon>Embryophyta</taxon>
        <taxon>Tracheophyta</taxon>
        <taxon>Spermatophyta</taxon>
        <taxon>Magnoliopsida</taxon>
        <taxon>eudicotyledons</taxon>
        <taxon>Gunneridae</taxon>
        <taxon>Pentapetalae</taxon>
        <taxon>rosids</taxon>
        <taxon>fabids</taxon>
        <taxon>Malpighiales</taxon>
        <taxon>Passifloraceae</taxon>
        <taxon>Turnera</taxon>
    </lineage>
</organism>
<reference evidence="1" key="1">
    <citation type="submission" date="2022-02" db="EMBL/GenBank/DDBJ databases">
        <authorList>
            <person name="Henning P.M."/>
            <person name="McCubbin A.G."/>
            <person name="Shore J.S."/>
        </authorList>
    </citation>
    <scope>NUCLEOTIDE SEQUENCE</scope>
    <source>
        <strain evidence="1">F60SS</strain>
        <tissue evidence="1">Leaves</tissue>
    </source>
</reference>
<dbReference type="AlphaFoldDB" id="A0A9Q0JNY4"/>
<dbReference type="Proteomes" id="UP001141552">
    <property type="component" value="Unassembled WGS sequence"/>
</dbReference>
<name>A0A9Q0JNY4_9ROSI</name>
<dbReference type="OrthoDB" id="1847777at2759"/>
<reference evidence="1" key="2">
    <citation type="journal article" date="2023" name="Plants (Basel)">
        <title>Annotation of the Turnera subulata (Passifloraceae) Draft Genome Reveals the S-Locus Evolved after the Divergence of Turneroideae from Passifloroideae in a Stepwise Manner.</title>
        <authorList>
            <person name="Henning P.M."/>
            <person name="Roalson E.H."/>
            <person name="Mir W."/>
            <person name="McCubbin A.G."/>
            <person name="Shore J.S."/>
        </authorList>
    </citation>
    <scope>NUCLEOTIDE SEQUENCE</scope>
    <source>
        <strain evidence="1">F60SS</strain>
    </source>
</reference>